<dbReference type="InterPro" id="IPR002035">
    <property type="entry name" value="VWF_A"/>
</dbReference>
<dbReference type="CDD" id="cd01450">
    <property type="entry name" value="vWFA_subfamily_ECM"/>
    <property type="match status" value="1"/>
</dbReference>
<proteinExistence type="predicted"/>
<evidence type="ECO:0000313" key="2">
    <source>
        <dbReference type="Proteomes" id="UP000749559"/>
    </source>
</evidence>
<evidence type="ECO:0000313" key="1">
    <source>
        <dbReference type="EMBL" id="CAH1775083.1"/>
    </source>
</evidence>
<dbReference type="AlphaFoldDB" id="A0A8J1TNI8"/>
<dbReference type="Gene3D" id="3.40.50.410">
    <property type="entry name" value="von Willebrand factor, type A domain"/>
    <property type="match status" value="1"/>
</dbReference>
<dbReference type="EMBL" id="CAIIXF020000001">
    <property type="protein sequence ID" value="CAH1775083.1"/>
    <property type="molecule type" value="Genomic_DNA"/>
</dbReference>
<keyword evidence="2" id="KW-1185">Reference proteome</keyword>
<protein>
    <submittedName>
        <fullName evidence="1">Uncharacterized protein</fullName>
    </submittedName>
</protein>
<dbReference type="Pfam" id="PF00092">
    <property type="entry name" value="VWA"/>
    <property type="match status" value="1"/>
</dbReference>
<dbReference type="PROSITE" id="PS50234">
    <property type="entry name" value="VWFA"/>
    <property type="match status" value="1"/>
</dbReference>
<dbReference type="PANTHER" id="PTHR24020">
    <property type="entry name" value="COLLAGEN ALPHA"/>
    <property type="match status" value="1"/>
</dbReference>
<dbReference type="InterPro" id="IPR036465">
    <property type="entry name" value="vWFA_dom_sf"/>
</dbReference>
<reference evidence="1" key="1">
    <citation type="submission" date="2022-03" db="EMBL/GenBank/DDBJ databases">
        <authorList>
            <person name="Martin C."/>
        </authorList>
    </citation>
    <scope>NUCLEOTIDE SEQUENCE</scope>
</reference>
<dbReference type="Proteomes" id="UP000749559">
    <property type="component" value="Unassembled WGS sequence"/>
</dbReference>
<name>A0A8J1TNI8_OWEFU</name>
<gene>
    <name evidence="1" type="ORF">OFUS_LOCUS2435</name>
</gene>
<sequence>HFKYNCAKMGLLTYLYLLHVHISLAQCFGFKDLVISRSKLKIYTKDERSPQIKTAGCRGGTYKLNSDDNSFDNCNYYVCARGEWLLRRCPDGRGILPEMYNLKEDALDEITDVFPCVKTSRFCTSTLLDRGVSKTVTNICGVDLVMVIDVSCSIDELDKYTMMRFIQKVVSVFRIGPAFTQIAGSVYGSKVIPFLYLNTYRSQRQVRAAIKMMPLDAKPCATHTFDGLREAREVHLTEEKGRRDKPDDFRECVVMLMTDGFTNPQEKKSETIREAKKIREMCSLILVTLPNTSEVKRMSIADKTKWRNEEFSAIQPDSDMRLDLESFEDLEGSINDIARKTCRNVNK</sequence>
<comment type="caution">
    <text evidence="1">The sequence shown here is derived from an EMBL/GenBank/DDBJ whole genome shotgun (WGS) entry which is preliminary data.</text>
</comment>
<organism evidence="1 2">
    <name type="scientific">Owenia fusiformis</name>
    <name type="common">Polychaete worm</name>
    <dbReference type="NCBI Taxonomy" id="6347"/>
    <lineage>
        <taxon>Eukaryota</taxon>
        <taxon>Metazoa</taxon>
        <taxon>Spiralia</taxon>
        <taxon>Lophotrochozoa</taxon>
        <taxon>Annelida</taxon>
        <taxon>Polychaeta</taxon>
        <taxon>Sedentaria</taxon>
        <taxon>Canalipalpata</taxon>
        <taxon>Sabellida</taxon>
        <taxon>Oweniida</taxon>
        <taxon>Oweniidae</taxon>
        <taxon>Owenia</taxon>
    </lineage>
</organism>
<dbReference type="PANTHER" id="PTHR24020:SF20">
    <property type="entry name" value="PH DOMAIN-CONTAINING PROTEIN"/>
    <property type="match status" value="1"/>
</dbReference>
<dbReference type="InterPro" id="IPR050525">
    <property type="entry name" value="ECM_Assembly_Org"/>
</dbReference>
<accession>A0A8J1TNI8</accession>
<dbReference type="SUPFAM" id="SSF53300">
    <property type="entry name" value="vWA-like"/>
    <property type="match status" value="1"/>
</dbReference>
<dbReference type="SMART" id="SM00327">
    <property type="entry name" value="VWA"/>
    <property type="match status" value="1"/>
</dbReference>
<feature type="non-terminal residue" evidence="1">
    <location>
        <position position="1"/>
    </location>
</feature>